<dbReference type="EMBL" id="BPLQ01008294">
    <property type="protein sequence ID" value="GIY36422.1"/>
    <property type="molecule type" value="Genomic_DNA"/>
</dbReference>
<organism evidence="1 2">
    <name type="scientific">Caerostris darwini</name>
    <dbReference type="NCBI Taxonomy" id="1538125"/>
    <lineage>
        <taxon>Eukaryota</taxon>
        <taxon>Metazoa</taxon>
        <taxon>Ecdysozoa</taxon>
        <taxon>Arthropoda</taxon>
        <taxon>Chelicerata</taxon>
        <taxon>Arachnida</taxon>
        <taxon>Araneae</taxon>
        <taxon>Araneomorphae</taxon>
        <taxon>Entelegynae</taxon>
        <taxon>Araneoidea</taxon>
        <taxon>Araneidae</taxon>
        <taxon>Caerostris</taxon>
    </lineage>
</organism>
<evidence type="ECO:0000313" key="2">
    <source>
        <dbReference type="Proteomes" id="UP001054837"/>
    </source>
</evidence>
<reference evidence="1 2" key="1">
    <citation type="submission" date="2021-06" db="EMBL/GenBank/DDBJ databases">
        <title>Caerostris darwini draft genome.</title>
        <authorList>
            <person name="Kono N."/>
            <person name="Arakawa K."/>
        </authorList>
    </citation>
    <scope>NUCLEOTIDE SEQUENCE [LARGE SCALE GENOMIC DNA]</scope>
</reference>
<protein>
    <submittedName>
        <fullName evidence="1">Uncharacterized protein</fullName>
    </submittedName>
</protein>
<name>A0AAV4SVE6_9ARAC</name>
<dbReference type="Proteomes" id="UP001054837">
    <property type="component" value="Unassembled WGS sequence"/>
</dbReference>
<accession>A0AAV4SVE6</accession>
<comment type="caution">
    <text evidence="1">The sequence shown here is derived from an EMBL/GenBank/DDBJ whole genome shotgun (WGS) entry which is preliminary data.</text>
</comment>
<keyword evidence="2" id="KW-1185">Reference proteome</keyword>
<gene>
    <name evidence="1" type="ORF">CDAR_568691</name>
</gene>
<dbReference type="AlphaFoldDB" id="A0AAV4SVE6"/>
<proteinExistence type="predicted"/>
<evidence type="ECO:0000313" key="1">
    <source>
        <dbReference type="EMBL" id="GIY36422.1"/>
    </source>
</evidence>
<sequence length="151" mass="17005">MTAGPSHHDQGFIIQTRIQAVIIETVEVPISQPSSSRRDEITPRGVAFQTSLFESSTQKMYCTNVIWRAAYIHQLNHVRNLNLAETIIVYIKGKISPFLISSNRPGGILMEDTENFRLEPNAIFCGDNTALQSRETNKSYEVPATFILCTF</sequence>